<reference evidence="2" key="1">
    <citation type="submission" date="2015-08" db="EMBL/GenBank/DDBJ databases">
        <title>Fjat-10028 dsm 16317.</title>
        <authorList>
            <person name="Liu B."/>
            <person name="Wang J."/>
            <person name="Zhu Y."/>
            <person name="Liu G."/>
            <person name="Chen Q."/>
            <person name="Chen Z."/>
            <person name="Lan J."/>
            <person name="Che J."/>
            <person name="Ge C."/>
            <person name="Shi H."/>
            <person name="Pan Z."/>
            <person name="Liu X."/>
        </authorList>
    </citation>
    <scope>NUCLEOTIDE SEQUENCE [LARGE SCALE GENOMIC DNA]</scope>
    <source>
        <strain evidence="2">DSM 16317</strain>
    </source>
</reference>
<accession>A0A0M0LKU9</accession>
<gene>
    <name evidence="1" type="ORF">AMD00_04210</name>
</gene>
<organism evidence="1 2">
    <name type="scientific">Viridibacillus arvi</name>
    <dbReference type="NCBI Taxonomy" id="263475"/>
    <lineage>
        <taxon>Bacteria</taxon>
        <taxon>Bacillati</taxon>
        <taxon>Bacillota</taxon>
        <taxon>Bacilli</taxon>
        <taxon>Bacillales</taxon>
        <taxon>Caryophanaceae</taxon>
        <taxon>Viridibacillus</taxon>
    </lineage>
</organism>
<comment type="caution">
    <text evidence="1">The sequence shown here is derived from an EMBL/GenBank/DDBJ whole genome shotgun (WGS) entry which is preliminary data.</text>
</comment>
<dbReference type="InterPro" id="IPR011009">
    <property type="entry name" value="Kinase-like_dom_sf"/>
</dbReference>
<keyword evidence="1" id="KW-0808">Transferase</keyword>
<name>A0A0M0LKU9_9BACL</name>
<dbReference type="SUPFAM" id="SSF56112">
    <property type="entry name" value="Protein kinase-like (PK-like)"/>
    <property type="match status" value="1"/>
</dbReference>
<dbReference type="Proteomes" id="UP000036867">
    <property type="component" value="Unassembled WGS sequence"/>
</dbReference>
<dbReference type="RefSeq" id="WP_053415823.1">
    <property type="nucleotide sequence ID" value="NZ_JBCMNK010000007.1"/>
</dbReference>
<proteinExistence type="predicted"/>
<dbReference type="EMBL" id="LILB01000001">
    <property type="protein sequence ID" value="KOO51669.1"/>
    <property type="molecule type" value="Genomic_DNA"/>
</dbReference>
<dbReference type="PATRIC" id="fig|263475.3.peg.1232"/>
<evidence type="ECO:0000313" key="1">
    <source>
        <dbReference type="EMBL" id="KOO51669.1"/>
    </source>
</evidence>
<dbReference type="AlphaFoldDB" id="A0A0M0LKU9"/>
<sequence length="197" mass="23233">MVSRIISNWQPYCIEENCIGIGSTRKVYRVDEFVIKVHLHPIGYKQSLNEIEIYEYMKARNVSDLLAEMVYVNEDICIQRYYENLELKNNQTYELNVVEDCRIPPKLKALLRELDQRFDSFDLKDSSNFGLDAEGHLVLIDFGMTKSLYETEWVPLAEAGKLPQIYFEKCRVCGIEKELRMYGQKDKDRRCYDCGKQ</sequence>
<keyword evidence="1" id="KW-0418">Kinase</keyword>
<dbReference type="GeneID" id="301135307"/>
<dbReference type="OrthoDB" id="2454549at2"/>
<dbReference type="GO" id="GO:0016301">
    <property type="term" value="F:kinase activity"/>
    <property type="evidence" value="ECO:0007669"/>
    <property type="project" value="UniProtKB-KW"/>
</dbReference>
<protein>
    <submittedName>
        <fullName evidence="1">Protein kinase</fullName>
    </submittedName>
</protein>
<keyword evidence="2" id="KW-1185">Reference proteome</keyword>
<evidence type="ECO:0000313" key="2">
    <source>
        <dbReference type="Proteomes" id="UP000036867"/>
    </source>
</evidence>